<evidence type="ECO:0000313" key="2">
    <source>
        <dbReference type="Proteomes" id="UP001162162"/>
    </source>
</evidence>
<organism evidence="1 2">
    <name type="scientific">Aromia moschata</name>
    <dbReference type="NCBI Taxonomy" id="1265417"/>
    <lineage>
        <taxon>Eukaryota</taxon>
        <taxon>Metazoa</taxon>
        <taxon>Ecdysozoa</taxon>
        <taxon>Arthropoda</taxon>
        <taxon>Hexapoda</taxon>
        <taxon>Insecta</taxon>
        <taxon>Pterygota</taxon>
        <taxon>Neoptera</taxon>
        <taxon>Endopterygota</taxon>
        <taxon>Coleoptera</taxon>
        <taxon>Polyphaga</taxon>
        <taxon>Cucujiformia</taxon>
        <taxon>Chrysomeloidea</taxon>
        <taxon>Cerambycidae</taxon>
        <taxon>Cerambycinae</taxon>
        <taxon>Callichromatini</taxon>
        <taxon>Aromia</taxon>
    </lineage>
</organism>
<accession>A0AAV8Z6F1</accession>
<evidence type="ECO:0000313" key="1">
    <source>
        <dbReference type="EMBL" id="KAJ8958738.1"/>
    </source>
</evidence>
<dbReference type="EMBL" id="JAPWTK010000016">
    <property type="protein sequence ID" value="KAJ8958738.1"/>
    <property type="molecule type" value="Genomic_DNA"/>
</dbReference>
<gene>
    <name evidence="1" type="ORF">NQ318_016466</name>
</gene>
<comment type="caution">
    <text evidence="1">The sequence shown here is derived from an EMBL/GenBank/DDBJ whole genome shotgun (WGS) entry which is preliminary data.</text>
</comment>
<protein>
    <submittedName>
        <fullName evidence="1">Uncharacterized protein</fullName>
    </submittedName>
</protein>
<name>A0AAV8Z6F1_9CUCU</name>
<sequence length="312" mass="34498">MSAYGILSDILGMKRVAARLVPKELNVLQKEHRKVALGMASRADSEPNFMKRIITGDETWEGRGRLSLGGGATGDVVFANPMESDFDHFEASERKTPGDVLGLEFGPIFASESPSTLDFFFEISNSKFLKEFADHPSAKFSSGHSPEKSFGVFACDARERSYGVGSLSKHMESDFDPLEASERKTPGDVSAWNSLASLKLNIERCGLKSVSNRCPLTLLKIQGCDILMKSFRQLSMIHAFEDPVTDYLLKGLRTILMGSVLRPHSFGGIFSPAKAYLKNEISENCYIATMLYPNCQKLSSKRKLRGFDEIGL</sequence>
<reference evidence="1" key="1">
    <citation type="journal article" date="2023" name="Insect Mol. Biol.">
        <title>Genome sequencing provides insights into the evolution of gene families encoding plant cell wall-degrading enzymes in longhorned beetles.</title>
        <authorList>
            <person name="Shin N.R."/>
            <person name="Okamura Y."/>
            <person name="Kirsch R."/>
            <person name="Pauchet Y."/>
        </authorList>
    </citation>
    <scope>NUCLEOTIDE SEQUENCE</scope>
    <source>
        <strain evidence="1">AMC_N1</strain>
    </source>
</reference>
<keyword evidence="2" id="KW-1185">Reference proteome</keyword>
<proteinExistence type="predicted"/>
<dbReference type="AlphaFoldDB" id="A0AAV8Z6F1"/>
<dbReference type="Proteomes" id="UP001162162">
    <property type="component" value="Unassembled WGS sequence"/>
</dbReference>